<dbReference type="RefSeq" id="WP_012638679.1">
    <property type="nucleotide sequence ID" value="NC_011901.1"/>
</dbReference>
<proteinExistence type="predicted"/>
<dbReference type="OrthoDB" id="9794662at2"/>
<organism evidence="1 2">
    <name type="scientific">Thioalkalivibrio sulfidiphilus (strain HL-EbGR7)</name>
    <dbReference type="NCBI Taxonomy" id="396588"/>
    <lineage>
        <taxon>Bacteria</taxon>
        <taxon>Pseudomonadati</taxon>
        <taxon>Pseudomonadota</taxon>
        <taxon>Gammaproteobacteria</taxon>
        <taxon>Chromatiales</taxon>
        <taxon>Ectothiorhodospiraceae</taxon>
        <taxon>Thioalkalivibrio</taxon>
    </lineage>
</organism>
<dbReference type="Proteomes" id="UP000002383">
    <property type="component" value="Chromosome"/>
</dbReference>
<reference evidence="1 2" key="1">
    <citation type="journal article" date="2011" name="Stand. Genomic Sci.">
        <title>Complete genome sequence of 'Thioalkalivibrio sulfidophilus' HL-EbGr7.</title>
        <authorList>
            <person name="Muyzer G."/>
            <person name="Sorokin D.Y."/>
            <person name="Mavromatis K."/>
            <person name="Lapidus A."/>
            <person name="Clum A."/>
            <person name="Ivanova N."/>
            <person name="Pati A."/>
            <person name="d'Haeseleer P."/>
            <person name="Woyke T."/>
            <person name="Kyrpides N.C."/>
        </authorList>
    </citation>
    <scope>NUCLEOTIDE SEQUENCE [LARGE SCALE GENOMIC DNA]</scope>
    <source>
        <strain evidence="1 2">HL-EbGR7</strain>
    </source>
</reference>
<keyword evidence="2" id="KW-1185">Reference proteome</keyword>
<evidence type="ECO:0000313" key="2">
    <source>
        <dbReference type="Proteomes" id="UP000002383"/>
    </source>
</evidence>
<gene>
    <name evidence="1" type="ordered locus">Tgr7_2121</name>
</gene>
<protein>
    <submittedName>
        <fullName evidence="1">Putative transcriptional regulator</fullName>
    </submittedName>
</protein>
<dbReference type="eggNOG" id="COG3636">
    <property type="taxonomic scope" value="Bacteria"/>
</dbReference>
<dbReference type="HOGENOM" id="CLU_153182_0_0_6"/>
<dbReference type="STRING" id="396588.Tgr7_2121"/>
<evidence type="ECO:0000313" key="1">
    <source>
        <dbReference type="EMBL" id="ACL73201.1"/>
    </source>
</evidence>
<name>B8GTV7_THISH</name>
<dbReference type="AlphaFoldDB" id="B8GTV7"/>
<dbReference type="EMBL" id="CP001339">
    <property type="protein sequence ID" value="ACL73201.1"/>
    <property type="molecule type" value="Genomic_DNA"/>
</dbReference>
<accession>B8GTV7</accession>
<sequence length="108" mass="11915">MALTREFRQTVQARVRRDAAYRRALLTEAVDELLAGELGSGKSLLRDYVNATLGFEALGKELGRSSKSLQRMLGPAGNPTAENLFAILRALQEQEGRQLKVRLKSEAA</sequence>
<dbReference type="KEGG" id="tgr:Tgr7_2121"/>